<dbReference type="PANTHER" id="PTHR34106">
    <property type="entry name" value="GLYCOSIDASE"/>
    <property type="match status" value="1"/>
</dbReference>
<keyword evidence="1" id="KW-0328">Glycosyltransferase</keyword>
<keyword evidence="5" id="KW-1185">Reference proteome</keyword>
<dbReference type="GO" id="GO:0016757">
    <property type="term" value="F:glycosyltransferase activity"/>
    <property type="evidence" value="ECO:0007669"/>
    <property type="project" value="UniProtKB-KW"/>
</dbReference>
<dbReference type="AlphaFoldDB" id="A0A1B8U4Y8"/>
<dbReference type="InterPro" id="IPR007184">
    <property type="entry name" value="Mannoside_phosphorylase"/>
</dbReference>
<dbReference type="Proteomes" id="UP000092612">
    <property type="component" value="Unassembled WGS sequence"/>
</dbReference>
<dbReference type="Gene3D" id="2.115.10.20">
    <property type="entry name" value="Glycosyl hydrolase domain, family 43"/>
    <property type="match status" value="1"/>
</dbReference>
<dbReference type="SUPFAM" id="SSF75005">
    <property type="entry name" value="Arabinanase/levansucrase/invertase"/>
    <property type="match status" value="1"/>
</dbReference>
<evidence type="ECO:0000313" key="4">
    <source>
        <dbReference type="EMBL" id="OBY66930.1"/>
    </source>
</evidence>
<evidence type="ECO:0000256" key="1">
    <source>
        <dbReference type="ARBA" id="ARBA00022676"/>
    </source>
</evidence>
<gene>
    <name evidence="4" type="ORF">LPB301_04910</name>
</gene>
<keyword evidence="2" id="KW-0808">Transferase</keyword>
<protein>
    <submittedName>
        <fullName evidence="4">Glycosidase</fullName>
    </submittedName>
</protein>
<comment type="similarity">
    <text evidence="3">Belongs to the glycosyl hydrolase 130 family.</text>
</comment>
<dbReference type="PANTHER" id="PTHR34106:SF5">
    <property type="entry name" value="GLYCOSIDASE"/>
    <property type="match status" value="1"/>
</dbReference>
<accession>A0A1B8U4Y8</accession>
<dbReference type="PIRSF" id="PIRSF016202">
    <property type="entry name" value="PH1107"/>
    <property type="match status" value="1"/>
</dbReference>
<dbReference type="EMBL" id="LSFL01000010">
    <property type="protein sequence ID" value="OBY66930.1"/>
    <property type="molecule type" value="Genomic_DNA"/>
</dbReference>
<organism evidence="4 5">
    <name type="scientific">Polaribacter reichenbachii</name>
    <dbReference type="NCBI Taxonomy" id="996801"/>
    <lineage>
        <taxon>Bacteria</taxon>
        <taxon>Pseudomonadati</taxon>
        <taxon>Bacteroidota</taxon>
        <taxon>Flavobacteriia</taxon>
        <taxon>Flavobacteriales</taxon>
        <taxon>Flavobacteriaceae</taxon>
    </lineage>
</organism>
<dbReference type="KEGG" id="prn:BW723_00010"/>
<sequence length="337" mass="38382">MLEIKRHPQNPIVIPGEQEIRKVVTFNPGAIYDNNKFYLYDRAAVTLSPFRTTIGILESDNGVDFKPLQDKPVFTSEKLGFPEGSVQDPRVVKIEGKYYMNYAFQPYGFNCYPTGEGVPFYDVSEYPKWEEEVYPMITRSGIAVSDDGINFKQLCYTSPKEIDDRDHILFPEKIKDKFALLRRPIEFVGEEYGTDRPGIWICFSDDLHKWSKPVLIARSEEQWEGKKIGAAANPIKTNKGWLVMYHGVDTGSVYKVGALLLDLEDPTIVIARTKNYIMEPEEYYEKVGLIIPNVVFPTSLVEKDGLLYIYYGACDTSICLATVKTEDLVNHILAPNS</sequence>
<comment type="caution">
    <text evidence="4">The sequence shown here is derived from an EMBL/GenBank/DDBJ whole genome shotgun (WGS) entry which is preliminary data.</text>
</comment>
<keyword evidence="4" id="KW-0378">Hydrolase</keyword>
<dbReference type="STRING" id="996801.BW723_00010"/>
<dbReference type="OrthoDB" id="9775877at2"/>
<evidence type="ECO:0000256" key="3">
    <source>
        <dbReference type="ARBA" id="ARBA00024356"/>
    </source>
</evidence>
<dbReference type="RefSeq" id="WP_068358419.1">
    <property type="nucleotide sequence ID" value="NZ_CP019337.1"/>
</dbReference>
<keyword evidence="4" id="KW-0326">Glycosidase</keyword>
<reference evidence="5" key="1">
    <citation type="submission" date="2016-02" db="EMBL/GenBank/DDBJ databases">
        <title>Paenibacillus sp. LPB0068, isolated from Crassostrea gigas.</title>
        <authorList>
            <person name="Shin S.-K."/>
            <person name="Yi H."/>
        </authorList>
    </citation>
    <scope>NUCLEOTIDE SEQUENCE [LARGE SCALE GENOMIC DNA]</scope>
    <source>
        <strain evidence="5">KCTC 23969</strain>
    </source>
</reference>
<evidence type="ECO:0000256" key="2">
    <source>
        <dbReference type="ARBA" id="ARBA00022679"/>
    </source>
</evidence>
<evidence type="ECO:0000313" key="5">
    <source>
        <dbReference type="Proteomes" id="UP000092612"/>
    </source>
</evidence>
<proteinExistence type="inferred from homology"/>
<dbReference type="InterPro" id="IPR023296">
    <property type="entry name" value="Glyco_hydro_beta-prop_sf"/>
</dbReference>
<dbReference type="GO" id="GO:0016798">
    <property type="term" value="F:hydrolase activity, acting on glycosyl bonds"/>
    <property type="evidence" value="ECO:0007669"/>
    <property type="project" value="UniProtKB-KW"/>
</dbReference>
<dbReference type="Pfam" id="PF04041">
    <property type="entry name" value="Glyco_hydro_130"/>
    <property type="match status" value="1"/>
</dbReference>
<dbReference type="CDD" id="cd18614">
    <property type="entry name" value="GH130"/>
    <property type="match status" value="1"/>
</dbReference>
<name>A0A1B8U4Y8_9FLAO</name>